<dbReference type="InterPro" id="IPR000182">
    <property type="entry name" value="GNAT_dom"/>
</dbReference>
<dbReference type="PANTHER" id="PTHR37817:SF1">
    <property type="entry name" value="N-ACETYLTRANSFERASE EIS"/>
    <property type="match status" value="1"/>
</dbReference>
<dbReference type="Proteomes" id="UP000004508">
    <property type="component" value="Unassembled WGS sequence"/>
</dbReference>
<dbReference type="EMBL" id="ADVG01000001">
    <property type="protein sequence ID" value="EFH90750.1"/>
    <property type="molecule type" value="Genomic_DNA"/>
</dbReference>
<dbReference type="InterPro" id="IPR016181">
    <property type="entry name" value="Acyl_CoA_acyltransferase"/>
</dbReference>
<reference evidence="2 3" key="1">
    <citation type="journal article" date="2011" name="Stand. Genomic Sci.">
        <title>Non-contiguous finished genome sequence and contextual data of the filamentous soil bacterium Ktedonobacter racemifer type strain (SOSP1-21).</title>
        <authorList>
            <person name="Chang Y.J."/>
            <person name="Land M."/>
            <person name="Hauser L."/>
            <person name="Chertkov O."/>
            <person name="Del Rio T.G."/>
            <person name="Nolan M."/>
            <person name="Copeland A."/>
            <person name="Tice H."/>
            <person name="Cheng J.F."/>
            <person name="Lucas S."/>
            <person name="Han C."/>
            <person name="Goodwin L."/>
            <person name="Pitluck S."/>
            <person name="Ivanova N."/>
            <person name="Ovchinikova G."/>
            <person name="Pati A."/>
            <person name="Chen A."/>
            <person name="Palaniappan K."/>
            <person name="Mavromatis K."/>
            <person name="Liolios K."/>
            <person name="Brettin T."/>
            <person name="Fiebig A."/>
            <person name="Rohde M."/>
            <person name="Abt B."/>
            <person name="Goker M."/>
            <person name="Detter J.C."/>
            <person name="Woyke T."/>
            <person name="Bristow J."/>
            <person name="Eisen J.A."/>
            <person name="Markowitz V."/>
            <person name="Hugenholtz P."/>
            <person name="Kyrpides N.C."/>
            <person name="Klenk H.P."/>
            <person name="Lapidus A."/>
        </authorList>
    </citation>
    <scope>NUCLEOTIDE SEQUENCE [LARGE SCALE GENOMIC DNA]</scope>
    <source>
        <strain evidence="3">DSM 44963</strain>
    </source>
</reference>
<dbReference type="CDD" id="cd04301">
    <property type="entry name" value="NAT_SF"/>
    <property type="match status" value="1"/>
</dbReference>
<evidence type="ECO:0000259" key="1">
    <source>
        <dbReference type="PROSITE" id="PS51186"/>
    </source>
</evidence>
<evidence type="ECO:0000313" key="3">
    <source>
        <dbReference type="Proteomes" id="UP000004508"/>
    </source>
</evidence>
<dbReference type="RefSeq" id="WP_007908374.1">
    <property type="nucleotide sequence ID" value="NZ_ADVG01000001.1"/>
</dbReference>
<feature type="domain" description="N-acetyltransferase" evidence="1">
    <location>
        <begin position="137"/>
        <end position="280"/>
    </location>
</feature>
<dbReference type="Gene3D" id="3.40.630.30">
    <property type="match status" value="1"/>
</dbReference>
<dbReference type="InParanoid" id="D6TGN8"/>
<keyword evidence="3" id="KW-1185">Reference proteome</keyword>
<dbReference type="AlphaFoldDB" id="D6TGN8"/>
<dbReference type="STRING" id="485913.Krac_12384"/>
<dbReference type="GO" id="GO:0030649">
    <property type="term" value="P:aminoglycoside antibiotic catabolic process"/>
    <property type="evidence" value="ECO:0007669"/>
    <property type="project" value="TreeGrafter"/>
</dbReference>
<dbReference type="GO" id="GO:0034069">
    <property type="term" value="F:aminoglycoside N-acetyltransferase activity"/>
    <property type="evidence" value="ECO:0007669"/>
    <property type="project" value="TreeGrafter"/>
</dbReference>
<dbReference type="SUPFAM" id="SSF55729">
    <property type="entry name" value="Acyl-CoA N-acyltransferases (Nat)"/>
    <property type="match status" value="1"/>
</dbReference>
<dbReference type="Pfam" id="PF13508">
    <property type="entry name" value="Acetyltransf_7"/>
    <property type="match status" value="1"/>
</dbReference>
<protein>
    <submittedName>
        <fullName evidence="2">GCN5-related N-acetyltransferase</fullName>
    </submittedName>
</protein>
<name>D6TGN8_KTERA</name>
<dbReference type="eggNOG" id="COG0454">
    <property type="taxonomic scope" value="Bacteria"/>
</dbReference>
<dbReference type="PANTHER" id="PTHR37817">
    <property type="entry name" value="N-ACETYLTRANSFERASE EIS"/>
    <property type="match status" value="1"/>
</dbReference>
<dbReference type="InterPro" id="IPR051554">
    <property type="entry name" value="Acetyltransferase_Eis"/>
</dbReference>
<accession>D6TGN8</accession>
<proteinExistence type="predicted"/>
<sequence>MAKIFTSTSGSGTREGLVRAMEANVQETAALWGRVLGCQIHSTPEVDWFLSGTQLSMFNGIIRAQLSTENIDTQIERLLAPFRERDLPMAWLTFPSTTPDNLGKHLLKHGLALDERLPGMAVDLRNLPLDEAPPVGITIKVVENAAEMEQWIYTLSEGSSFPPFVTTLLLDILQRQGYRQSEHYRPYSALRKGRVVGTSLLSPGGGLAGIYNVCTLPEERGRGIGRAVTLAALRSAYARGYHYATLQSSKMGLPIYRRLGFEELCTFEFYFLPASTWQAG</sequence>
<comment type="caution">
    <text evidence="2">The sequence shown here is derived from an EMBL/GenBank/DDBJ whole genome shotgun (WGS) entry which is preliminary data.</text>
</comment>
<dbReference type="PROSITE" id="PS51186">
    <property type="entry name" value="GNAT"/>
    <property type="match status" value="1"/>
</dbReference>
<evidence type="ECO:0000313" key="2">
    <source>
        <dbReference type="EMBL" id="EFH90750.1"/>
    </source>
</evidence>
<gene>
    <name evidence="2" type="ORF">Krac_12384</name>
</gene>
<organism evidence="2 3">
    <name type="scientific">Ktedonobacter racemifer DSM 44963</name>
    <dbReference type="NCBI Taxonomy" id="485913"/>
    <lineage>
        <taxon>Bacteria</taxon>
        <taxon>Bacillati</taxon>
        <taxon>Chloroflexota</taxon>
        <taxon>Ktedonobacteria</taxon>
        <taxon>Ktedonobacterales</taxon>
        <taxon>Ktedonobacteraceae</taxon>
        <taxon>Ktedonobacter</taxon>
    </lineage>
</organism>
<keyword evidence="2" id="KW-0808">Transferase</keyword>
<dbReference type="OrthoDB" id="9807582at2"/>